<dbReference type="GO" id="GO:0006302">
    <property type="term" value="P:double-strand break repair"/>
    <property type="evidence" value="ECO:0007669"/>
    <property type="project" value="InterPro"/>
</dbReference>
<feature type="coiled-coil region" evidence="1">
    <location>
        <begin position="257"/>
        <end position="327"/>
    </location>
</feature>
<organism evidence="3">
    <name type="scientific">marine metagenome</name>
    <dbReference type="NCBI Taxonomy" id="408172"/>
    <lineage>
        <taxon>unclassified sequences</taxon>
        <taxon>metagenomes</taxon>
        <taxon>ecological metagenomes</taxon>
    </lineage>
</organism>
<accession>A0A381VDI7</accession>
<dbReference type="Gene3D" id="3.40.50.300">
    <property type="entry name" value="P-loop containing nucleotide triphosphate hydrolases"/>
    <property type="match status" value="1"/>
</dbReference>
<dbReference type="EMBL" id="UINC01008542">
    <property type="protein sequence ID" value="SVA38425.1"/>
    <property type="molecule type" value="Genomic_DNA"/>
</dbReference>
<protein>
    <recommendedName>
        <fullName evidence="2">Endonuclease GajA/Old nuclease/RecF-like AAA domain-containing protein</fullName>
    </recommendedName>
</protein>
<name>A0A381VDI7_9ZZZZ</name>
<dbReference type="InterPro" id="IPR041685">
    <property type="entry name" value="AAA_GajA/Old/RecF-like"/>
</dbReference>
<reference evidence="3" key="1">
    <citation type="submission" date="2018-05" db="EMBL/GenBank/DDBJ databases">
        <authorList>
            <person name="Lanie J.A."/>
            <person name="Ng W.-L."/>
            <person name="Kazmierczak K.M."/>
            <person name="Andrzejewski T.M."/>
            <person name="Davidsen T.M."/>
            <person name="Wayne K.J."/>
            <person name="Tettelin H."/>
            <person name="Glass J.I."/>
            <person name="Rusch D."/>
            <person name="Podicherti R."/>
            <person name="Tsui H.-C.T."/>
            <person name="Winkler M.E."/>
        </authorList>
    </citation>
    <scope>NUCLEOTIDE SEQUENCE</scope>
</reference>
<evidence type="ECO:0000313" key="3">
    <source>
        <dbReference type="EMBL" id="SVA38425.1"/>
    </source>
</evidence>
<dbReference type="PANTHER" id="PTHR32114">
    <property type="entry name" value="ABC TRANSPORTER ABCH.3"/>
    <property type="match status" value="1"/>
</dbReference>
<keyword evidence="1" id="KW-0175">Coiled coil</keyword>
<dbReference type="SUPFAM" id="SSF52540">
    <property type="entry name" value="P-loop containing nucleoside triphosphate hydrolases"/>
    <property type="match status" value="1"/>
</dbReference>
<dbReference type="AlphaFoldDB" id="A0A381VDI7"/>
<dbReference type="Gene3D" id="1.10.287.510">
    <property type="entry name" value="Helix hairpin bin"/>
    <property type="match status" value="1"/>
</dbReference>
<dbReference type="SUPFAM" id="SSF75712">
    <property type="entry name" value="Rad50 coiled-coil Zn hook"/>
    <property type="match status" value="1"/>
</dbReference>
<gene>
    <name evidence="3" type="ORF">METZ01_LOCUS91279</name>
</gene>
<dbReference type="CDD" id="cd00267">
    <property type="entry name" value="ABC_ATPase"/>
    <property type="match status" value="1"/>
</dbReference>
<feature type="coiled-coil region" evidence="1">
    <location>
        <begin position="359"/>
        <end position="410"/>
    </location>
</feature>
<proteinExistence type="predicted"/>
<feature type="domain" description="Endonuclease GajA/Old nuclease/RecF-like AAA" evidence="2">
    <location>
        <begin position="6"/>
        <end position="382"/>
    </location>
</feature>
<dbReference type="GO" id="GO:0016887">
    <property type="term" value="F:ATP hydrolysis activity"/>
    <property type="evidence" value="ECO:0007669"/>
    <property type="project" value="InterPro"/>
</dbReference>
<dbReference type="InterPro" id="IPR027417">
    <property type="entry name" value="P-loop_NTPase"/>
</dbReference>
<sequence>MIQFKRISYKNFLSTGNVPIVIDLKKSQLTLVIGSNGSGKSTLLDALCFALFNRPFRIIKKDQMVNTINNGGCEVELEFNVGPKEYVVKRGVKPNFFEIHCDGQLMSQDASAIDYQKYLEANIMRCNYRSFCQVVLLGSSSYMPFMKMRASFRREVVEEILDIRAFSRMDTILSGQQRDLQNKITEVRHQCELIETKYQTEAKYLDTLLHKDIDVQTHRNRVVEQNTKDRLEYESKMVTINKEIDSAKECVKDRVDVDNKNTKLNKIEAKIEQNLERHKNSLKFFEENDVCPTCTQPLSPEFKHQKCDEEKSKINTLQDGMEKLLKELVSMGEKITEYDKVADKIYSLNVDLSKVETSLDSLKTHSDNIEEDLKVFKNKDEDIANIRKQLDEMKDQLRHCKIELDKIVEDKKYQDVLRQVLNDKGAKAQIIKKYIPIMNQLINKYLQAMEFYVSFHLDEEFNETVKSRFRDTFNYNNFSEGEKMRIDLALLFTWRDIAKLKNSTNTNLLILDEIFDSSLDLAGTDDFFKIVQKLSNENVFIISHKGDILFDKFTNIIKYKKDQNFSVLDRI</sequence>
<dbReference type="Pfam" id="PF13175">
    <property type="entry name" value="AAA_15"/>
    <property type="match status" value="1"/>
</dbReference>
<evidence type="ECO:0000256" key="1">
    <source>
        <dbReference type="SAM" id="Coils"/>
    </source>
</evidence>
<dbReference type="PANTHER" id="PTHR32114:SF2">
    <property type="entry name" value="ABC TRANSPORTER ABCH.3"/>
    <property type="match status" value="1"/>
</dbReference>
<evidence type="ECO:0000259" key="2">
    <source>
        <dbReference type="Pfam" id="PF13175"/>
    </source>
</evidence>